<dbReference type="RefSeq" id="WP_265961526.1">
    <property type="nucleotide sequence ID" value="NZ_JAPEVI010000003.1"/>
</dbReference>
<name>A0ABT3QXZ5_9HYPH</name>
<accession>A0ABT3QXZ5</accession>
<sequence>MTLTLGTMTPAISGNISQLKAVILADFRATERNVGFHAGRLSQGFKLLLLKSLPKPDDFELQGTTLRSGGRYGLPAASDAEDRMRRAVHDDVLATRGTEGYAALQAAGLGVTKVSGRDRLVKILPTTPHDGGMAPKDQYPAGGGFLQWNLKKPGLPFLFAAEFFGDGTVRIPGETLQLNSGNLNVDYPQRAKLQTYLQTV</sequence>
<gene>
    <name evidence="1" type="ORF">ON753_05275</name>
</gene>
<dbReference type="Proteomes" id="UP001300261">
    <property type="component" value="Unassembled WGS sequence"/>
</dbReference>
<dbReference type="EMBL" id="JAPEVI010000003">
    <property type="protein sequence ID" value="MCX2721819.1"/>
    <property type="molecule type" value="Genomic_DNA"/>
</dbReference>
<keyword evidence="2" id="KW-1185">Reference proteome</keyword>
<reference evidence="1 2" key="1">
    <citation type="journal article" date="2016" name="Int. J. Syst. Evol. Microbiol.">
        <title>Labrenzia salina sp. nov., isolated from the rhizosphere of the halophyte Arthrocnemum macrostachyum.</title>
        <authorList>
            <person name="Camacho M."/>
            <person name="Redondo-Gomez S."/>
            <person name="Rodriguez-Llorente I."/>
            <person name="Rohde M."/>
            <person name="Sproer C."/>
            <person name="Schumann P."/>
            <person name="Klenk H.P."/>
            <person name="Montero-Calasanz M.D.C."/>
        </authorList>
    </citation>
    <scope>NUCLEOTIDE SEQUENCE [LARGE SCALE GENOMIC DNA]</scope>
    <source>
        <strain evidence="1 2">DSM 29163</strain>
    </source>
</reference>
<protein>
    <submittedName>
        <fullName evidence="1">Uncharacterized protein</fullName>
    </submittedName>
</protein>
<proteinExistence type="predicted"/>
<evidence type="ECO:0000313" key="2">
    <source>
        <dbReference type="Proteomes" id="UP001300261"/>
    </source>
</evidence>
<comment type="caution">
    <text evidence="1">The sequence shown here is derived from an EMBL/GenBank/DDBJ whole genome shotgun (WGS) entry which is preliminary data.</text>
</comment>
<organism evidence="1 2">
    <name type="scientific">Roseibium salinum</name>
    <dbReference type="NCBI Taxonomy" id="1604349"/>
    <lineage>
        <taxon>Bacteria</taxon>
        <taxon>Pseudomonadati</taxon>
        <taxon>Pseudomonadota</taxon>
        <taxon>Alphaproteobacteria</taxon>
        <taxon>Hyphomicrobiales</taxon>
        <taxon>Stappiaceae</taxon>
        <taxon>Roseibium</taxon>
    </lineage>
</organism>
<evidence type="ECO:0000313" key="1">
    <source>
        <dbReference type="EMBL" id="MCX2721819.1"/>
    </source>
</evidence>